<name>A0C5I8_PARTE</name>
<dbReference type="RefSeq" id="XP_001433452.1">
    <property type="nucleotide sequence ID" value="XM_001433415.1"/>
</dbReference>
<dbReference type="InterPro" id="IPR009011">
    <property type="entry name" value="Man6P_isomerase_rcpt-bd_dom_sf"/>
</dbReference>
<protein>
    <recommendedName>
        <fullName evidence="4">Transmembrane protein</fullName>
    </recommendedName>
</protein>
<dbReference type="Gene3D" id="2.70.130.10">
    <property type="entry name" value="Mannose-6-phosphate receptor binding domain"/>
    <property type="match status" value="1"/>
</dbReference>
<evidence type="ECO:0000313" key="3">
    <source>
        <dbReference type="Proteomes" id="UP000000600"/>
    </source>
</evidence>
<keyword evidence="1" id="KW-0472">Membrane</keyword>
<dbReference type="KEGG" id="ptm:GSPATT00006554001"/>
<dbReference type="InParanoid" id="A0C5I8"/>
<dbReference type="AlphaFoldDB" id="A0C5I8"/>
<keyword evidence="3" id="KW-1185">Reference proteome</keyword>
<keyword evidence="1" id="KW-1133">Transmembrane helix</keyword>
<dbReference type="GeneID" id="5019237"/>
<dbReference type="HOGENOM" id="CLU_1450290_0_0_1"/>
<dbReference type="OrthoDB" id="10282786at2759"/>
<organism evidence="2 3">
    <name type="scientific">Paramecium tetraurelia</name>
    <dbReference type="NCBI Taxonomy" id="5888"/>
    <lineage>
        <taxon>Eukaryota</taxon>
        <taxon>Sar</taxon>
        <taxon>Alveolata</taxon>
        <taxon>Ciliophora</taxon>
        <taxon>Intramacronucleata</taxon>
        <taxon>Oligohymenophorea</taxon>
        <taxon>Peniculida</taxon>
        <taxon>Parameciidae</taxon>
        <taxon>Paramecium</taxon>
    </lineage>
</organism>
<reference evidence="2 3" key="1">
    <citation type="journal article" date="2006" name="Nature">
        <title>Global trends of whole-genome duplications revealed by the ciliate Paramecium tetraurelia.</title>
        <authorList>
            <consortium name="Genoscope"/>
            <person name="Aury J.-M."/>
            <person name="Jaillon O."/>
            <person name="Duret L."/>
            <person name="Noel B."/>
            <person name="Jubin C."/>
            <person name="Porcel B.M."/>
            <person name="Segurens B."/>
            <person name="Daubin V."/>
            <person name="Anthouard V."/>
            <person name="Aiach N."/>
            <person name="Arnaiz O."/>
            <person name="Billaut A."/>
            <person name="Beisson J."/>
            <person name="Blanc I."/>
            <person name="Bouhouche K."/>
            <person name="Camara F."/>
            <person name="Duharcourt S."/>
            <person name="Guigo R."/>
            <person name="Gogendeau D."/>
            <person name="Katinka M."/>
            <person name="Keller A.-M."/>
            <person name="Kissmehl R."/>
            <person name="Klotz C."/>
            <person name="Koll F."/>
            <person name="Le Moue A."/>
            <person name="Lepere C."/>
            <person name="Malinsky S."/>
            <person name="Nowacki M."/>
            <person name="Nowak J.K."/>
            <person name="Plattner H."/>
            <person name="Poulain J."/>
            <person name="Ruiz F."/>
            <person name="Serrano V."/>
            <person name="Zagulski M."/>
            <person name="Dessen P."/>
            <person name="Betermier M."/>
            <person name="Weissenbach J."/>
            <person name="Scarpelli C."/>
            <person name="Schachter V."/>
            <person name="Sperling L."/>
            <person name="Meyer E."/>
            <person name="Cohen J."/>
            <person name="Wincker P."/>
        </authorList>
    </citation>
    <scope>NUCLEOTIDE SEQUENCE [LARGE SCALE GENOMIC DNA]</scope>
    <source>
        <strain evidence="2 3">Stock d4-2</strain>
    </source>
</reference>
<accession>A0C5I8</accession>
<sequence>MIFFYLIGIVQGLIPDNCKWTDPDGFHFDINHLKKKDNYKVTSFSGAMSFEFNFCTYGVQCNHREVKNVEYQGLLRFNYFIINATQQAQDLNQIFGMIVLVQIQNIKMVWKTLQYSVQFQIQCGDETPFKQIMTDSPCNIMLQTTHPMACRKKESYFNYYVFLIVLIVAGLFLMKRKKKQEQGYVLV</sequence>
<keyword evidence="1" id="KW-0812">Transmembrane</keyword>
<dbReference type="SUPFAM" id="SSF50911">
    <property type="entry name" value="Mannose 6-phosphate receptor domain"/>
    <property type="match status" value="1"/>
</dbReference>
<proteinExistence type="predicted"/>
<evidence type="ECO:0000256" key="1">
    <source>
        <dbReference type="SAM" id="Phobius"/>
    </source>
</evidence>
<evidence type="ECO:0008006" key="4">
    <source>
        <dbReference type="Google" id="ProtNLM"/>
    </source>
</evidence>
<gene>
    <name evidence="2" type="ORF">GSPATT00006554001</name>
</gene>
<evidence type="ECO:0000313" key="2">
    <source>
        <dbReference type="EMBL" id="CAK66055.1"/>
    </source>
</evidence>
<dbReference type="EMBL" id="CT868041">
    <property type="protein sequence ID" value="CAK66055.1"/>
    <property type="molecule type" value="Genomic_DNA"/>
</dbReference>
<dbReference type="Proteomes" id="UP000000600">
    <property type="component" value="Unassembled WGS sequence"/>
</dbReference>
<feature type="transmembrane region" description="Helical" evidence="1">
    <location>
        <begin position="156"/>
        <end position="174"/>
    </location>
</feature>